<feature type="region of interest" description="Disordered" evidence="1">
    <location>
        <begin position="220"/>
        <end position="287"/>
    </location>
</feature>
<protein>
    <submittedName>
        <fullName evidence="3">Uncharacterized protein</fullName>
    </submittedName>
</protein>
<feature type="compositionally biased region" description="Low complexity" evidence="1">
    <location>
        <begin position="263"/>
        <end position="276"/>
    </location>
</feature>
<gene>
    <name evidence="3" type="ORF">LTR78_001364</name>
</gene>
<organism evidence="3 4">
    <name type="scientific">Recurvomyces mirabilis</name>
    <dbReference type="NCBI Taxonomy" id="574656"/>
    <lineage>
        <taxon>Eukaryota</taxon>
        <taxon>Fungi</taxon>
        <taxon>Dikarya</taxon>
        <taxon>Ascomycota</taxon>
        <taxon>Pezizomycotina</taxon>
        <taxon>Dothideomycetes</taxon>
        <taxon>Dothideomycetidae</taxon>
        <taxon>Mycosphaerellales</taxon>
        <taxon>Teratosphaeriaceae</taxon>
        <taxon>Recurvomyces</taxon>
    </lineage>
</organism>
<keyword evidence="4" id="KW-1185">Reference proteome</keyword>
<evidence type="ECO:0000313" key="4">
    <source>
        <dbReference type="Proteomes" id="UP001274830"/>
    </source>
</evidence>
<comment type="caution">
    <text evidence="3">The sequence shown here is derived from an EMBL/GenBank/DDBJ whole genome shotgun (WGS) entry which is preliminary data.</text>
</comment>
<keyword evidence="2" id="KW-0472">Membrane</keyword>
<proteinExistence type="predicted"/>
<reference evidence="3" key="1">
    <citation type="submission" date="2023-07" db="EMBL/GenBank/DDBJ databases">
        <title>Black Yeasts Isolated from many extreme environments.</title>
        <authorList>
            <person name="Coleine C."/>
            <person name="Stajich J.E."/>
            <person name="Selbmann L."/>
        </authorList>
    </citation>
    <scope>NUCLEOTIDE SEQUENCE</scope>
    <source>
        <strain evidence="3">CCFEE 5485</strain>
    </source>
</reference>
<accession>A0AAE0WVI0</accession>
<dbReference type="AlphaFoldDB" id="A0AAE0WVI0"/>
<sequence>MRMILSAVEFADLAWLTGLLTLVAVLSTAYRQLIGVQMPLSQEKPMTSFFALAIETTQLLITTKGCIKLIFALEPVPRQGNDSLFLHVMLTLASLVPTLLMYASAVIMVDWLDTGIASSSLRPVPPAPFGLTRAMVFGPKRIWVREPAPLPPWSTSRSKRRRHQTQHSTWTLQTASRRIPQYEHSARYGPAPKFCGLHVSFADGVPAFSTERQLAQVANQTREQSKEERGQHYDALSPKSKHPVAPFTPPSSGEGFVRSRVRSLSATASPAASPLAGKSRTVRAGMA</sequence>
<dbReference type="Proteomes" id="UP001274830">
    <property type="component" value="Unassembled WGS sequence"/>
</dbReference>
<evidence type="ECO:0000256" key="1">
    <source>
        <dbReference type="SAM" id="MobiDB-lite"/>
    </source>
</evidence>
<keyword evidence="2" id="KW-0812">Transmembrane</keyword>
<name>A0AAE0WVI0_9PEZI</name>
<feature type="transmembrane region" description="Helical" evidence="2">
    <location>
        <begin position="84"/>
        <end position="112"/>
    </location>
</feature>
<evidence type="ECO:0000256" key="2">
    <source>
        <dbReference type="SAM" id="Phobius"/>
    </source>
</evidence>
<feature type="compositionally biased region" description="Basic and acidic residues" evidence="1">
    <location>
        <begin position="223"/>
        <end position="232"/>
    </location>
</feature>
<evidence type="ECO:0000313" key="3">
    <source>
        <dbReference type="EMBL" id="KAK3678911.1"/>
    </source>
</evidence>
<dbReference type="EMBL" id="JAUTXT010000003">
    <property type="protein sequence ID" value="KAK3678911.1"/>
    <property type="molecule type" value="Genomic_DNA"/>
</dbReference>
<keyword evidence="2" id="KW-1133">Transmembrane helix</keyword>